<feature type="chain" id="PRO_5041392605" evidence="1">
    <location>
        <begin position="19"/>
        <end position="98"/>
    </location>
</feature>
<name>A0AA38M9H0_9CUCU</name>
<organism evidence="2 3">
    <name type="scientific">Zophobas morio</name>
    <dbReference type="NCBI Taxonomy" id="2755281"/>
    <lineage>
        <taxon>Eukaryota</taxon>
        <taxon>Metazoa</taxon>
        <taxon>Ecdysozoa</taxon>
        <taxon>Arthropoda</taxon>
        <taxon>Hexapoda</taxon>
        <taxon>Insecta</taxon>
        <taxon>Pterygota</taxon>
        <taxon>Neoptera</taxon>
        <taxon>Endopterygota</taxon>
        <taxon>Coleoptera</taxon>
        <taxon>Polyphaga</taxon>
        <taxon>Cucujiformia</taxon>
        <taxon>Tenebrionidae</taxon>
        <taxon>Zophobas</taxon>
    </lineage>
</organism>
<protein>
    <submittedName>
        <fullName evidence="2">Uncharacterized protein</fullName>
    </submittedName>
</protein>
<dbReference type="AlphaFoldDB" id="A0AA38M9H0"/>
<sequence>MRYFIVVCFLYYLKLTNGYRGAVVEYSPTTADSPENTILKNLNESLYSIRLGYIMTLKRHVDDVESTSYAVNFKSSYFFPLHCKSDFAETGKTFVGRT</sequence>
<evidence type="ECO:0000256" key="1">
    <source>
        <dbReference type="SAM" id="SignalP"/>
    </source>
</evidence>
<dbReference type="EMBL" id="JALNTZ010000006">
    <property type="protein sequence ID" value="KAJ3648054.1"/>
    <property type="molecule type" value="Genomic_DNA"/>
</dbReference>
<feature type="signal peptide" evidence="1">
    <location>
        <begin position="1"/>
        <end position="18"/>
    </location>
</feature>
<evidence type="ECO:0000313" key="3">
    <source>
        <dbReference type="Proteomes" id="UP001168821"/>
    </source>
</evidence>
<comment type="caution">
    <text evidence="2">The sequence shown here is derived from an EMBL/GenBank/DDBJ whole genome shotgun (WGS) entry which is preliminary data.</text>
</comment>
<evidence type="ECO:0000313" key="2">
    <source>
        <dbReference type="EMBL" id="KAJ3648054.1"/>
    </source>
</evidence>
<dbReference type="Proteomes" id="UP001168821">
    <property type="component" value="Unassembled WGS sequence"/>
</dbReference>
<keyword evidence="1" id="KW-0732">Signal</keyword>
<gene>
    <name evidence="2" type="ORF">Zmor_019890</name>
</gene>
<reference evidence="2" key="1">
    <citation type="journal article" date="2023" name="G3 (Bethesda)">
        <title>Whole genome assemblies of Zophobas morio and Tenebrio molitor.</title>
        <authorList>
            <person name="Kaur S."/>
            <person name="Stinson S.A."/>
            <person name="diCenzo G.C."/>
        </authorList>
    </citation>
    <scope>NUCLEOTIDE SEQUENCE</scope>
    <source>
        <strain evidence="2">QUZm001</strain>
    </source>
</reference>
<proteinExistence type="predicted"/>
<accession>A0AA38M9H0</accession>
<keyword evidence="3" id="KW-1185">Reference proteome</keyword>